<keyword evidence="1 4" id="KW-0378">Hydrolase</keyword>
<feature type="short sequence motif" description="DGA/G" evidence="4">
    <location>
        <begin position="157"/>
        <end position="159"/>
    </location>
</feature>
<dbReference type="Pfam" id="PF01734">
    <property type="entry name" value="Patatin"/>
    <property type="match status" value="1"/>
</dbReference>
<evidence type="ECO:0000313" key="7">
    <source>
        <dbReference type="Proteomes" id="UP000197535"/>
    </source>
</evidence>
<dbReference type="PANTHER" id="PTHR14226:SF76">
    <property type="entry name" value="NTE FAMILY PROTEIN RSSA"/>
    <property type="match status" value="1"/>
</dbReference>
<comment type="caution">
    <text evidence="4">Lacks conserved residue(s) required for the propagation of feature annotation.</text>
</comment>
<keyword evidence="3 4" id="KW-0443">Lipid metabolism</keyword>
<feature type="active site" description="Nucleophile" evidence="4">
    <location>
        <position position="43"/>
    </location>
</feature>
<feature type="short sequence motif" description="GXSXG" evidence="4">
    <location>
        <begin position="41"/>
        <end position="45"/>
    </location>
</feature>
<keyword evidence="6" id="KW-0645">Protease</keyword>
<keyword evidence="2 4" id="KW-0442">Lipid degradation</keyword>
<dbReference type="Proteomes" id="UP000197535">
    <property type="component" value="Unassembled WGS sequence"/>
</dbReference>
<dbReference type="AlphaFoldDB" id="A0A254TJR9"/>
<evidence type="ECO:0000256" key="1">
    <source>
        <dbReference type="ARBA" id="ARBA00022801"/>
    </source>
</evidence>
<feature type="domain" description="PNPLA" evidence="5">
    <location>
        <begin position="10"/>
        <end position="170"/>
    </location>
</feature>
<dbReference type="PANTHER" id="PTHR14226">
    <property type="entry name" value="NEUROPATHY TARGET ESTERASE/SWISS CHEESE D.MELANOGASTER"/>
    <property type="match status" value="1"/>
</dbReference>
<dbReference type="GO" id="GO:0006508">
    <property type="term" value="P:proteolysis"/>
    <property type="evidence" value="ECO:0007669"/>
    <property type="project" value="UniProtKB-KW"/>
</dbReference>
<evidence type="ECO:0000256" key="2">
    <source>
        <dbReference type="ARBA" id="ARBA00022963"/>
    </source>
</evidence>
<comment type="caution">
    <text evidence="6">The sequence shown here is derived from an EMBL/GenBank/DDBJ whole genome shotgun (WGS) entry which is preliminary data.</text>
</comment>
<keyword evidence="7" id="KW-1185">Reference proteome</keyword>
<name>A0A254TJR9_9BURK</name>
<organism evidence="6 7">
    <name type="scientific">Noviherbaspirillum denitrificans</name>
    <dbReference type="NCBI Taxonomy" id="1968433"/>
    <lineage>
        <taxon>Bacteria</taxon>
        <taxon>Pseudomonadati</taxon>
        <taxon>Pseudomonadota</taxon>
        <taxon>Betaproteobacteria</taxon>
        <taxon>Burkholderiales</taxon>
        <taxon>Oxalobacteraceae</taxon>
        <taxon>Noviherbaspirillum</taxon>
    </lineage>
</organism>
<dbReference type="InterPro" id="IPR050301">
    <property type="entry name" value="NTE"/>
</dbReference>
<evidence type="ECO:0000259" key="5">
    <source>
        <dbReference type="PROSITE" id="PS51635"/>
    </source>
</evidence>
<dbReference type="Gene3D" id="3.40.1090.10">
    <property type="entry name" value="Cytosolic phospholipase A2 catalytic domain"/>
    <property type="match status" value="1"/>
</dbReference>
<sequence>MPSSSKTVSLVLGAGGARGLAHIGVIQWLTENGYRIRSIAGSSMGALVGGIYAADKLEAYAEWTLALERMEVLRLLDPAFGRAGLFKGERVIAQLRNLIGDADIEALPVSFTAVAMELETGREVWLREGKLFDAIRASIAIPLLLTPAELDGRMLVDGGLVNPVPIAPTLDDRNDLIVAVNPGGRYEQRAAQVTSAPIPGQNDYRQRIHAFIESLNPLKEAAVSAPGMIDVALRSMEAMENTIARLKLAAYSPDVTIEIPRNACRIHEFWRAEEMIALGREKTAKAFGANAG</sequence>
<dbReference type="PROSITE" id="PS51635">
    <property type="entry name" value="PNPLA"/>
    <property type="match status" value="1"/>
</dbReference>
<dbReference type="EMBL" id="LSTO01000001">
    <property type="protein sequence ID" value="OWW22755.1"/>
    <property type="molecule type" value="Genomic_DNA"/>
</dbReference>
<evidence type="ECO:0000313" key="6">
    <source>
        <dbReference type="EMBL" id="OWW22755.1"/>
    </source>
</evidence>
<dbReference type="SUPFAM" id="SSF52151">
    <property type="entry name" value="FabD/lysophospholipase-like"/>
    <property type="match status" value="1"/>
</dbReference>
<evidence type="ECO:0000256" key="3">
    <source>
        <dbReference type="ARBA" id="ARBA00023098"/>
    </source>
</evidence>
<feature type="active site" description="Proton acceptor" evidence="4">
    <location>
        <position position="157"/>
    </location>
</feature>
<dbReference type="InterPro" id="IPR002641">
    <property type="entry name" value="PNPLA_dom"/>
</dbReference>
<dbReference type="OrthoDB" id="5290098at2"/>
<evidence type="ECO:0000256" key="4">
    <source>
        <dbReference type="PROSITE-ProRule" id="PRU01161"/>
    </source>
</evidence>
<dbReference type="GO" id="GO:0008233">
    <property type="term" value="F:peptidase activity"/>
    <property type="evidence" value="ECO:0007669"/>
    <property type="project" value="UniProtKB-KW"/>
</dbReference>
<proteinExistence type="predicted"/>
<protein>
    <submittedName>
        <fullName evidence="6">Serine protease</fullName>
    </submittedName>
</protein>
<gene>
    <name evidence="6" type="ORF">AYR66_08750</name>
</gene>
<dbReference type="InterPro" id="IPR016035">
    <property type="entry name" value="Acyl_Trfase/lysoPLipase"/>
</dbReference>
<accession>A0A254TJR9</accession>
<reference evidence="6 7" key="1">
    <citation type="submission" date="2016-02" db="EMBL/GenBank/DDBJ databases">
        <authorList>
            <person name="Wen L."/>
            <person name="He K."/>
            <person name="Yang H."/>
        </authorList>
    </citation>
    <scope>NUCLEOTIDE SEQUENCE [LARGE SCALE GENOMIC DNA]</scope>
    <source>
        <strain evidence="6 7">TSA40</strain>
    </source>
</reference>
<dbReference type="GO" id="GO:0016042">
    <property type="term" value="P:lipid catabolic process"/>
    <property type="evidence" value="ECO:0007669"/>
    <property type="project" value="UniProtKB-UniRule"/>
</dbReference>